<evidence type="ECO:0000256" key="1">
    <source>
        <dbReference type="SAM" id="MobiDB-lite"/>
    </source>
</evidence>
<feature type="compositionally biased region" description="Basic and acidic residues" evidence="1">
    <location>
        <begin position="1"/>
        <end position="10"/>
    </location>
</feature>
<evidence type="ECO:0000313" key="3">
    <source>
        <dbReference type="Proteomes" id="UP000799753"/>
    </source>
</evidence>
<dbReference type="Proteomes" id="UP000799753">
    <property type="component" value="Unassembled WGS sequence"/>
</dbReference>
<evidence type="ECO:0000313" key="2">
    <source>
        <dbReference type="EMBL" id="KAF2644236.1"/>
    </source>
</evidence>
<dbReference type="OrthoDB" id="3799620at2759"/>
<reference evidence="2" key="1">
    <citation type="journal article" date="2020" name="Stud. Mycol.">
        <title>101 Dothideomycetes genomes: a test case for predicting lifestyles and emergence of pathogens.</title>
        <authorList>
            <person name="Haridas S."/>
            <person name="Albert R."/>
            <person name="Binder M."/>
            <person name="Bloem J."/>
            <person name="Labutti K."/>
            <person name="Salamov A."/>
            <person name="Andreopoulos B."/>
            <person name="Baker S."/>
            <person name="Barry K."/>
            <person name="Bills G."/>
            <person name="Bluhm B."/>
            <person name="Cannon C."/>
            <person name="Castanera R."/>
            <person name="Culley D."/>
            <person name="Daum C."/>
            <person name="Ezra D."/>
            <person name="Gonzalez J."/>
            <person name="Henrissat B."/>
            <person name="Kuo A."/>
            <person name="Liang C."/>
            <person name="Lipzen A."/>
            <person name="Lutzoni F."/>
            <person name="Magnuson J."/>
            <person name="Mondo S."/>
            <person name="Nolan M."/>
            <person name="Ohm R."/>
            <person name="Pangilinan J."/>
            <person name="Park H.-J."/>
            <person name="Ramirez L."/>
            <person name="Alfaro M."/>
            <person name="Sun H."/>
            <person name="Tritt A."/>
            <person name="Yoshinaga Y."/>
            <person name="Zwiers L.-H."/>
            <person name="Turgeon B."/>
            <person name="Goodwin S."/>
            <person name="Spatafora J."/>
            <person name="Crous P."/>
            <person name="Grigoriev I."/>
        </authorList>
    </citation>
    <scope>NUCLEOTIDE SEQUENCE</scope>
    <source>
        <strain evidence="2">CBS 473.64</strain>
    </source>
</reference>
<proteinExistence type="predicted"/>
<accession>A0A6A6S8Q1</accession>
<protein>
    <submittedName>
        <fullName evidence="2">Uncharacterized protein</fullName>
    </submittedName>
</protein>
<feature type="compositionally biased region" description="Low complexity" evidence="1">
    <location>
        <begin position="24"/>
        <end position="39"/>
    </location>
</feature>
<gene>
    <name evidence="2" type="ORF">P280DRAFT_477633</name>
</gene>
<name>A0A6A6S8Q1_9PLEO</name>
<dbReference type="AlphaFoldDB" id="A0A6A6S8Q1"/>
<dbReference type="EMBL" id="MU006779">
    <property type="protein sequence ID" value="KAF2644236.1"/>
    <property type="molecule type" value="Genomic_DNA"/>
</dbReference>
<keyword evidence="3" id="KW-1185">Reference proteome</keyword>
<sequence length="295" mass="33354">MSPRRNLRDRTNKRKASKNSSRVATPAAKRQKRPAPATPSGSLFELPRELRDLIYHSVWLCQPAFPIMYRSSKFFISYSVPYRSDPDPPPHAFKSRTRKHPRPWFLASKSLLLEAMEQFHRGATARYTGEESIFPNSFARPNKLLVNPWKCNIFDLGSVRTIEQVEIAPNERDMVSIVEVLPPDSGPLRHRGNGVTGSPSVRILRLEICAISHWQYLCTEPERDIEIHFEVLEGLNLPSLNVVELEVSFDTEGSGHCGDETFTEGLKEGVKELGSFLVGGDARERGRKETCNAVL</sequence>
<organism evidence="2 3">
    <name type="scientific">Massarina eburnea CBS 473.64</name>
    <dbReference type="NCBI Taxonomy" id="1395130"/>
    <lineage>
        <taxon>Eukaryota</taxon>
        <taxon>Fungi</taxon>
        <taxon>Dikarya</taxon>
        <taxon>Ascomycota</taxon>
        <taxon>Pezizomycotina</taxon>
        <taxon>Dothideomycetes</taxon>
        <taxon>Pleosporomycetidae</taxon>
        <taxon>Pleosporales</taxon>
        <taxon>Massarineae</taxon>
        <taxon>Massarinaceae</taxon>
        <taxon>Massarina</taxon>
    </lineage>
</organism>
<feature type="region of interest" description="Disordered" evidence="1">
    <location>
        <begin position="1"/>
        <end position="42"/>
    </location>
</feature>